<dbReference type="EMBL" id="JAPFFF010000007">
    <property type="protein sequence ID" value="KAK8886554.1"/>
    <property type="molecule type" value="Genomic_DNA"/>
</dbReference>
<keyword evidence="2" id="KW-0812">Transmembrane</keyword>
<feature type="transmembrane region" description="Helical" evidence="2">
    <location>
        <begin position="249"/>
        <end position="271"/>
    </location>
</feature>
<dbReference type="Proteomes" id="UP001470230">
    <property type="component" value="Unassembled WGS sequence"/>
</dbReference>
<evidence type="ECO:0000256" key="1">
    <source>
        <dbReference type="SAM" id="MobiDB-lite"/>
    </source>
</evidence>
<evidence type="ECO:0000313" key="3">
    <source>
        <dbReference type="EMBL" id="KAK8886554.1"/>
    </source>
</evidence>
<keyword evidence="4" id="KW-1185">Reference proteome</keyword>
<feature type="region of interest" description="Disordered" evidence="1">
    <location>
        <begin position="96"/>
        <end position="145"/>
    </location>
</feature>
<keyword evidence="2" id="KW-0472">Membrane</keyword>
<reference evidence="3 4" key="1">
    <citation type="submission" date="2024-04" db="EMBL/GenBank/DDBJ databases">
        <title>Tritrichomonas musculus Genome.</title>
        <authorList>
            <person name="Alves-Ferreira E."/>
            <person name="Grigg M."/>
            <person name="Lorenzi H."/>
            <person name="Galac M."/>
        </authorList>
    </citation>
    <scope>NUCLEOTIDE SEQUENCE [LARGE SCALE GENOMIC DNA]</scope>
    <source>
        <strain evidence="3 4">EAF2021</strain>
    </source>
</reference>
<feature type="compositionally biased region" description="Low complexity" evidence="1">
    <location>
        <begin position="96"/>
        <end position="110"/>
    </location>
</feature>
<evidence type="ECO:0000256" key="2">
    <source>
        <dbReference type="SAM" id="Phobius"/>
    </source>
</evidence>
<accession>A0ABR2K659</accession>
<protein>
    <submittedName>
        <fullName evidence="3">Uncharacterized protein</fullName>
    </submittedName>
</protein>
<feature type="transmembrane region" description="Helical" evidence="2">
    <location>
        <begin position="156"/>
        <end position="175"/>
    </location>
</feature>
<sequence length="310" mass="36210">MTTEIKDGTFLWVTCIFVLLANIAILIVLYIFQPPILKKLYHPLIVSMFIAEALILFSGSSFDKSKLVYTERVICALVVFCWAVLDIFLGNPNESNDSTNNNADANQDNETNQDNEADEPRKVVEEENEAPAVNENNEKPSNDKKIDTSNFDFRTAIFAVLMWVTYMMNGMVIFNKMRYLNEGTLQYFFYFFFRQATLQFMYGEYIINQGVSKLFYLIYMAPQAVLWPLAAIISYYVHQRDISRMEECASCFYAFMTATLYYSVFKIYFQYPEYVKDDLKNKGIHLLFLIIGFTWIYLISSIGYISNYHY</sequence>
<keyword evidence="2" id="KW-1133">Transmembrane helix</keyword>
<name>A0ABR2K659_9EUKA</name>
<feature type="compositionally biased region" description="Basic and acidic residues" evidence="1">
    <location>
        <begin position="136"/>
        <end position="145"/>
    </location>
</feature>
<gene>
    <name evidence="3" type="ORF">M9Y10_042018</name>
</gene>
<evidence type="ECO:0000313" key="4">
    <source>
        <dbReference type="Proteomes" id="UP001470230"/>
    </source>
</evidence>
<feature type="transmembrane region" description="Helical" evidence="2">
    <location>
        <begin position="283"/>
        <end position="305"/>
    </location>
</feature>
<feature type="transmembrane region" description="Helical" evidence="2">
    <location>
        <begin position="69"/>
        <end position="89"/>
    </location>
</feature>
<feature type="transmembrane region" description="Helical" evidence="2">
    <location>
        <begin position="9"/>
        <end position="32"/>
    </location>
</feature>
<organism evidence="3 4">
    <name type="scientific">Tritrichomonas musculus</name>
    <dbReference type="NCBI Taxonomy" id="1915356"/>
    <lineage>
        <taxon>Eukaryota</taxon>
        <taxon>Metamonada</taxon>
        <taxon>Parabasalia</taxon>
        <taxon>Tritrichomonadida</taxon>
        <taxon>Tritrichomonadidae</taxon>
        <taxon>Tritrichomonas</taxon>
    </lineage>
</organism>
<feature type="transmembrane region" description="Helical" evidence="2">
    <location>
        <begin position="187"/>
        <end position="208"/>
    </location>
</feature>
<feature type="transmembrane region" description="Helical" evidence="2">
    <location>
        <begin position="44"/>
        <end position="62"/>
    </location>
</feature>
<feature type="transmembrane region" description="Helical" evidence="2">
    <location>
        <begin position="214"/>
        <end position="237"/>
    </location>
</feature>
<proteinExistence type="predicted"/>
<comment type="caution">
    <text evidence="3">The sequence shown here is derived from an EMBL/GenBank/DDBJ whole genome shotgun (WGS) entry which is preliminary data.</text>
</comment>